<comment type="caution">
    <text evidence="2">The sequence shown here is derived from an EMBL/GenBank/DDBJ whole genome shotgun (WGS) entry which is preliminary data.</text>
</comment>
<protein>
    <submittedName>
        <fullName evidence="2">Uncharacterized protein</fullName>
    </submittedName>
</protein>
<evidence type="ECO:0000313" key="2">
    <source>
        <dbReference type="EMBL" id="THU68560.1"/>
    </source>
</evidence>
<feature type="compositionally biased region" description="Basic and acidic residues" evidence="1">
    <location>
        <begin position="268"/>
        <end position="298"/>
    </location>
</feature>
<dbReference type="Proteomes" id="UP000317650">
    <property type="component" value="Chromosome 8"/>
</dbReference>
<sequence>MGISSSTSIKHLILGVESSRRTHKNDSLDVGVRDSLAVLSLPVGHDSVDEVRPPSPLLLGGLVLLQQLRHHGVEPNMHPPHLRLYPLQVHPRDRRHEVADVEQPTPGQQLHDHVLVLVRLDALDVEHPLAHHYLANDVGQGAHQDLRQHHRAALRGRLVHGPYHVAELGAAHRGPVGQRLATQEVEAAELAEELPLGAVVGEHHVLAVIGDVHGADDVRAVGELRIVDLEEGAGSAGVRCHDAAAASHLEVHNGAVALGQAGEAGVRLEADEGQSAEDRVASGAGREGEARGRPVKEAAEEEVGEEAERGGCRDEGVSTTNTQTEKVLSKWSRHRVCGWVGCEEVGGKLFQGFAMGRHQRRRKSWMRANSVINVFQRKNG</sequence>
<reference evidence="2 3" key="1">
    <citation type="journal article" date="2019" name="Nat. Plants">
        <title>Genome sequencing of Musa balbisiana reveals subgenome evolution and function divergence in polyploid bananas.</title>
        <authorList>
            <person name="Yao X."/>
        </authorList>
    </citation>
    <scope>NUCLEOTIDE SEQUENCE [LARGE SCALE GENOMIC DNA]</scope>
    <source>
        <strain evidence="3">cv. DH-PKW</strain>
        <tissue evidence="2">Leaves</tissue>
    </source>
</reference>
<feature type="compositionally biased region" description="Basic and acidic residues" evidence="1">
    <location>
        <begin position="306"/>
        <end position="316"/>
    </location>
</feature>
<keyword evidence="3" id="KW-1185">Reference proteome</keyword>
<evidence type="ECO:0000313" key="3">
    <source>
        <dbReference type="Proteomes" id="UP000317650"/>
    </source>
</evidence>
<name>A0A4S8K1G1_MUSBA</name>
<evidence type="ECO:0000256" key="1">
    <source>
        <dbReference type="SAM" id="MobiDB-lite"/>
    </source>
</evidence>
<dbReference type="AlphaFoldDB" id="A0A4S8K1G1"/>
<organism evidence="2 3">
    <name type="scientific">Musa balbisiana</name>
    <name type="common">Banana</name>
    <dbReference type="NCBI Taxonomy" id="52838"/>
    <lineage>
        <taxon>Eukaryota</taxon>
        <taxon>Viridiplantae</taxon>
        <taxon>Streptophyta</taxon>
        <taxon>Embryophyta</taxon>
        <taxon>Tracheophyta</taxon>
        <taxon>Spermatophyta</taxon>
        <taxon>Magnoliopsida</taxon>
        <taxon>Liliopsida</taxon>
        <taxon>Zingiberales</taxon>
        <taxon>Musaceae</taxon>
        <taxon>Musa</taxon>
    </lineage>
</organism>
<proteinExistence type="predicted"/>
<gene>
    <name evidence="2" type="ORF">C4D60_Mb08t05180</name>
</gene>
<feature type="region of interest" description="Disordered" evidence="1">
    <location>
        <begin position="268"/>
        <end position="321"/>
    </location>
</feature>
<dbReference type="EMBL" id="PYDT01000002">
    <property type="protein sequence ID" value="THU68560.1"/>
    <property type="molecule type" value="Genomic_DNA"/>
</dbReference>
<accession>A0A4S8K1G1</accession>